<keyword evidence="7" id="KW-0325">Glycoprotein</keyword>
<reference evidence="9" key="1">
    <citation type="submission" date="2015-12" db="EMBL/GenBank/DDBJ databases">
        <title>De novo transcriptome assembly of four potential Pierce s Disease insect vectors from Arizona vineyards.</title>
        <authorList>
            <person name="Tassone E.E."/>
        </authorList>
    </citation>
    <scope>NUCLEOTIDE SEQUENCE</scope>
</reference>
<evidence type="ECO:0000256" key="7">
    <source>
        <dbReference type="ARBA" id="ARBA00023180"/>
    </source>
</evidence>
<evidence type="ECO:0000256" key="6">
    <source>
        <dbReference type="ARBA" id="ARBA00023170"/>
    </source>
</evidence>
<evidence type="ECO:0000256" key="5">
    <source>
        <dbReference type="ARBA" id="ARBA00023136"/>
    </source>
</evidence>
<keyword evidence="2" id="KW-1003">Cell membrane</keyword>
<sequence length="189" mass="22447">LYSPLHQFTAILQMLFIFVTTIYISRISSILTAPRYEKPINTGNDFIKSYLSWGDTDDTWVLDLEESTIPHHKELIKRYKILSKPEFQDRFYSTEFGFPIERLHSGIFAARFFENEYVTEKSIKHYMDMKENLYYDFITIALPKGSPLLKRINTLIQQITESGIYLYWQSDVTRKYLNINIHEVIQQVP</sequence>
<evidence type="ECO:0000256" key="3">
    <source>
        <dbReference type="ARBA" id="ARBA00022692"/>
    </source>
</evidence>
<proteinExistence type="predicted"/>
<organism evidence="9">
    <name type="scientific">Clastoptera arizonana</name>
    <name type="common">Arizona spittle bug</name>
    <dbReference type="NCBI Taxonomy" id="38151"/>
    <lineage>
        <taxon>Eukaryota</taxon>
        <taxon>Metazoa</taxon>
        <taxon>Ecdysozoa</taxon>
        <taxon>Arthropoda</taxon>
        <taxon>Hexapoda</taxon>
        <taxon>Insecta</taxon>
        <taxon>Pterygota</taxon>
        <taxon>Neoptera</taxon>
        <taxon>Paraneoptera</taxon>
        <taxon>Hemiptera</taxon>
        <taxon>Auchenorrhyncha</taxon>
        <taxon>Cercopoidea</taxon>
        <taxon>Clastopteridae</taxon>
        <taxon>Clastoptera</taxon>
    </lineage>
</organism>
<protein>
    <submittedName>
        <fullName evidence="9">Uncharacterized protein</fullName>
    </submittedName>
</protein>
<keyword evidence="5 8" id="KW-0472">Membrane</keyword>
<dbReference type="PANTHER" id="PTHR42643:SF39">
    <property type="entry name" value="IONOTROPIC RECEPTOR 56A-RELATED"/>
    <property type="match status" value="1"/>
</dbReference>
<dbReference type="AlphaFoldDB" id="A0A1B6DRM2"/>
<evidence type="ECO:0000256" key="2">
    <source>
        <dbReference type="ARBA" id="ARBA00022475"/>
    </source>
</evidence>
<dbReference type="PANTHER" id="PTHR42643">
    <property type="entry name" value="IONOTROPIC RECEPTOR 20A-RELATED"/>
    <property type="match status" value="1"/>
</dbReference>
<comment type="subcellular location">
    <subcellularLocation>
        <location evidence="1">Cell membrane</location>
        <topology evidence="1">Multi-pass membrane protein</topology>
    </subcellularLocation>
</comment>
<gene>
    <name evidence="9" type="ORF">g.45329</name>
</gene>
<keyword evidence="6" id="KW-0675">Receptor</keyword>
<feature type="transmembrane region" description="Helical" evidence="8">
    <location>
        <begin position="6"/>
        <end position="25"/>
    </location>
</feature>
<dbReference type="GO" id="GO:0005886">
    <property type="term" value="C:plasma membrane"/>
    <property type="evidence" value="ECO:0007669"/>
    <property type="project" value="UniProtKB-SubCell"/>
</dbReference>
<evidence type="ECO:0000256" key="4">
    <source>
        <dbReference type="ARBA" id="ARBA00022989"/>
    </source>
</evidence>
<dbReference type="Gene3D" id="3.40.190.10">
    <property type="entry name" value="Periplasmic binding protein-like II"/>
    <property type="match status" value="2"/>
</dbReference>
<evidence type="ECO:0000256" key="1">
    <source>
        <dbReference type="ARBA" id="ARBA00004651"/>
    </source>
</evidence>
<dbReference type="InterPro" id="IPR052192">
    <property type="entry name" value="Insect_Ionotropic_Sensory_Rcpt"/>
</dbReference>
<dbReference type="SUPFAM" id="SSF53850">
    <property type="entry name" value="Periplasmic binding protein-like II"/>
    <property type="match status" value="1"/>
</dbReference>
<evidence type="ECO:0000256" key="8">
    <source>
        <dbReference type="SAM" id="Phobius"/>
    </source>
</evidence>
<keyword evidence="3 8" id="KW-0812">Transmembrane</keyword>
<accession>A0A1B6DRM2</accession>
<feature type="non-terminal residue" evidence="9">
    <location>
        <position position="1"/>
    </location>
</feature>
<feature type="non-terminal residue" evidence="9">
    <location>
        <position position="189"/>
    </location>
</feature>
<evidence type="ECO:0000313" key="9">
    <source>
        <dbReference type="EMBL" id="JAS28336.1"/>
    </source>
</evidence>
<name>A0A1B6DRM2_9HEMI</name>
<dbReference type="EMBL" id="GEDC01008962">
    <property type="protein sequence ID" value="JAS28336.1"/>
    <property type="molecule type" value="Transcribed_RNA"/>
</dbReference>
<keyword evidence="4 8" id="KW-1133">Transmembrane helix</keyword>